<reference evidence="2 3" key="1">
    <citation type="journal article" date="2018" name="Nat. Ecol. Evol.">
        <title>Pezizomycetes genomes reveal the molecular basis of ectomycorrhizal truffle lifestyle.</title>
        <authorList>
            <person name="Murat C."/>
            <person name="Payen T."/>
            <person name="Noel B."/>
            <person name="Kuo A."/>
            <person name="Morin E."/>
            <person name="Chen J."/>
            <person name="Kohler A."/>
            <person name="Krizsan K."/>
            <person name="Balestrini R."/>
            <person name="Da Silva C."/>
            <person name="Montanini B."/>
            <person name="Hainaut M."/>
            <person name="Levati E."/>
            <person name="Barry K.W."/>
            <person name="Belfiori B."/>
            <person name="Cichocki N."/>
            <person name="Clum A."/>
            <person name="Dockter R.B."/>
            <person name="Fauchery L."/>
            <person name="Guy J."/>
            <person name="Iotti M."/>
            <person name="Le Tacon F."/>
            <person name="Lindquist E.A."/>
            <person name="Lipzen A."/>
            <person name="Malagnac F."/>
            <person name="Mello A."/>
            <person name="Molinier V."/>
            <person name="Miyauchi S."/>
            <person name="Poulain J."/>
            <person name="Riccioni C."/>
            <person name="Rubini A."/>
            <person name="Sitrit Y."/>
            <person name="Splivallo R."/>
            <person name="Traeger S."/>
            <person name="Wang M."/>
            <person name="Zifcakova L."/>
            <person name="Wipf D."/>
            <person name="Zambonelli A."/>
            <person name="Paolocci F."/>
            <person name="Nowrousian M."/>
            <person name="Ottonello S."/>
            <person name="Baldrian P."/>
            <person name="Spatafora J.W."/>
            <person name="Henrissat B."/>
            <person name="Nagy L.G."/>
            <person name="Aury J.M."/>
            <person name="Wincker P."/>
            <person name="Grigoriev I.V."/>
            <person name="Bonfante P."/>
            <person name="Martin F.M."/>
        </authorList>
    </citation>
    <scope>NUCLEOTIDE SEQUENCE [LARGE SCALE GENOMIC DNA]</scope>
    <source>
        <strain evidence="2 3">CCBAS932</strain>
    </source>
</reference>
<dbReference type="EMBL" id="ML119157">
    <property type="protein sequence ID" value="RPB08892.1"/>
    <property type="molecule type" value="Genomic_DNA"/>
</dbReference>
<evidence type="ECO:0000313" key="2">
    <source>
        <dbReference type="EMBL" id="RPB08892.1"/>
    </source>
</evidence>
<evidence type="ECO:0008006" key="4">
    <source>
        <dbReference type="Google" id="ProtNLM"/>
    </source>
</evidence>
<feature type="compositionally biased region" description="Low complexity" evidence="1">
    <location>
        <begin position="15"/>
        <end position="33"/>
    </location>
</feature>
<gene>
    <name evidence="2" type="ORF">P167DRAFT_577743</name>
</gene>
<dbReference type="InParanoid" id="A0A3N4KHV1"/>
<accession>A0A3N4KHV1</accession>
<evidence type="ECO:0000256" key="1">
    <source>
        <dbReference type="SAM" id="MobiDB-lite"/>
    </source>
</evidence>
<proteinExistence type="predicted"/>
<sequence>MPKKHLPKFLKPQPSLHTSHTSSSSSSQNVSTTPAARDQSVNGLLAHLRTSQPNPDTPRRQISTIPSVPPSLQLILANAEPPPPPRPRPQIGVRGRRNRIPGPPPPASWLAAPEETSNEEEAAFRAGAGVGGDINRLPDLPQIGRHRLAHAALVAVARNWRFHTVYDQHYLYTLRPGLKALLLSYIAAHNAGALQADDLLLLFRDGDDEDFTHLDLSRAVGPSLTFKDLRSPLHGGKPGVTAVEASSVSDDWDAAADTAVVGRTRFAAVTHISLAWPAASEASWARLITFVGQCVPTITHLSLAGWGHPGAAGVLRRFARSLLCLKWLDVSDCPAGIYDSLREEVEWDRAWRGVETVVCVQAGEGTPQGIREERGWAVAALREHIRGVRAEVGGRWCSVVE</sequence>
<dbReference type="AlphaFoldDB" id="A0A3N4KHV1"/>
<feature type="compositionally biased region" description="Polar residues" evidence="1">
    <location>
        <begin position="49"/>
        <end position="66"/>
    </location>
</feature>
<dbReference type="Proteomes" id="UP000277580">
    <property type="component" value="Unassembled WGS sequence"/>
</dbReference>
<feature type="region of interest" description="Disordered" evidence="1">
    <location>
        <begin position="1"/>
        <end position="111"/>
    </location>
</feature>
<keyword evidence="3" id="KW-1185">Reference proteome</keyword>
<evidence type="ECO:0000313" key="3">
    <source>
        <dbReference type="Proteomes" id="UP000277580"/>
    </source>
</evidence>
<protein>
    <recommendedName>
        <fullName evidence="4">Tafazzin</fullName>
    </recommendedName>
</protein>
<name>A0A3N4KHV1_9PEZI</name>
<dbReference type="OrthoDB" id="193467at2759"/>
<organism evidence="2 3">
    <name type="scientific">Morchella conica CCBAS932</name>
    <dbReference type="NCBI Taxonomy" id="1392247"/>
    <lineage>
        <taxon>Eukaryota</taxon>
        <taxon>Fungi</taxon>
        <taxon>Dikarya</taxon>
        <taxon>Ascomycota</taxon>
        <taxon>Pezizomycotina</taxon>
        <taxon>Pezizomycetes</taxon>
        <taxon>Pezizales</taxon>
        <taxon>Morchellaceae</taxon>
        <taxon>Morchella</taxon>
    </lineage>
</organism>
<dbReference type="STRING" id="1392247.A0A3N4KHV1"/>